<dbReference type="GO" id="GO:0003677">
    <property type="term" value="F:DNA binding"/>
    <property type="evidence" value="ECO:0007669"/>
    <property type="project" value="UniProtKB-UniRule"/>
</dbReference>
<dbReference type="EMBL" id="RKKB01000002">
    <property type="protein sequence ID" value="RPA33363.1"/>
    <property type="molecule type" value="Genomic_DNA"/>
</dbReference>
<dbReference type="SMART" id="SM00862">
    <property type="entry name" value="Trans_reg_C"/>
    <property type="match status" value="1"/>
</dbReference>
<dbReference type="GO" id="GO:0006355">
    <property type="term" value="P:regulation of DNA-templated transcription"/>
    <property type="evidence" value="ECO:0007669"/>
    <property type="project" value="InterPro"/>
</dbReference>
<dbReference type="InterPro" id="IPR001867">
    <property type="entry name" value="OmpR/PhoB-type_DNA-bd"/>
</dbReference>
<evidence type="ECO:0000256" key="3">
    <source>
        <dbReference type="SAM" id="Phobius"/>
    </source>
</evidence>
<feature type="domain" description="OmpR/PhoB-type" evidence="4">
    <location>
        <begin position="1"/>
        <end position="98"/>
    </location>
</feature>
<keyword evidence="3" id="KW-0812">Transmembrane</keyword>
<evidence type="ECO:0000256" key="1">
    <source>
        <dbReference type="ARBA" id="ARBA00023125"/>
    </source>
</evidence>
<feature type="DNA-binding region" description="OmpR/PhoB-type" evidence="2">
    <location>
        <begin position="1"/>
        <end position="98"/>
    </location>
</feature>
<evidence type="ECO:0000259" key="4">
    <source>
        <dbReference type="PROSITE" id="PS51755"/>
    </source>
</evidence>
<reference evidence="8" key="2">
    <citation type="submission" date="2018-11" db="EMBL/GenBank/DDBJ databases">
        <title>Shewanella sp. R106.</title>
        <authorList>
            <person name="Hwang Y.J."/>
            <person name="Hwang C.Y."/>
        </authorList>
    </citation>
    <scope>NUCLEOTIDE SEQUENCE [LARGE SCALE GENOMIC DNA]</scope>
    <source>
        <strain evidence="8">R106</strain>
    </source>
</reference>
<feature type="transmembrane region" description="Helical" evidence="3">
    <location>
        <begin position="124"/>
        <end position="144"/>
    </location>
</feature>
<evidence type="ECO:0000313" key="5">
    <source>
        <dbReference type="EMBL" id="AZG34845.1"/>
    </source>
</evidence>
<proteinExistence type="predicted"/>
<evidence type="ECO:0000256" key="2">
    <source>
        <dbReference type="PROSITE-ProRule" id="PRU01091"/>
    </source>
</evidence>
<reference evidence="5 7" key="1">
    <citation type="submission" date="2018-11" db="EMBL/GenBank/DDBJ databases">
        <title>Shewanella sp. M2.</title>
        <authorList>
            <person name="Hwang Y.J."/>
            <person name="Hwang C.Y."/>
        </authorList>
    </citation>
    <scope>NUCLEOTIDE SEQUENCE [LARGE SCALE GENOMIC DNA]</scope>
    <source>
        <strain evidence="5 7">M2</strain>
    </source>
</reference>
<gene>
    <name evidence="6" type="ORF">EGC77_08480</name>
    <name evidence="5" type="ORF">EGC80_07880</name>
</gene>
<name>A0A3N4E5K6_9GAMM</name>
<keyword evidence="1 2" id="KW-0238">DNA-binding</keyword>
<dbReference type="Pfam" id="PF00486">
    <property type="entry name" value="Trans_reg_C"/>
    <property type="match status" value="1"/>
</dbReference>
<organism evidence="6 8">
    <name type="scientific">Shewanella psychromarinicola</name>
    <dbReference type="NCBI Taxonomy" id="2487742"/>
    <lineage>
        <taxon>Bacteria</taxon>
        <taxon>Pseudomonadati</taxon>
        <taxon>Pseudomonadota</taxon>
        <taxon>Gammaproteobacteria</taxon>
        <taxon>Alteromonadales</taxon>
        <taxon>Shewanellaceae</taxon>
        <taxon>Shewanella</taxon>
    </lineage>
</organism>
<dbReference type="SUPFAM" id="SSF46894">
    <property type="entry name" value="C-terminal effector domain of the bipartite response regulators"/>
    <property type="match status" value="1"/>
</dbReference>
<dbReference type="KEGG" id="spsr:EGC80_07880"/>
<dbReference type="InterPro" id="IPR016032">
    <property type="entry name" value="Sig_transdc_resp-reg_C-effctor"/>
</dbReference>
<dbReference type="Gene3D" id="1.10.10.10">
    <property type="entry name" value="Winged helix-like DNA-binding domain superfamily/Winged helix DNA-binding domain"/>
    <property type="match status" value="1"/>
</dbReference>
<dbReference type="Proteomes" id="UP000278855">
    <property type="component" value="Unassembled WGS sequence"/>
</dbReference>
<keyword evidence="3" id="KW-0472">Membrane</keyword>
<dbReference type="GO" id="GO:0000160">
    <property type="term" value="P:phosphorelay signal transduction system"/>
    <property type="evidence" value="ECO:0007669"/>
    <property type="project" value="InterPro"/>
</dbReference>
<dbReference type="InterPro" id="IPR036388">
    <property type="entry name" value="WH-like_DNA-bd_sf"/>
</dbReference>
<sequence>MLKITNYLSLDTSAKQLINHLNNEKIPLTFSEHAVLTKLLDFECKIYTKEELLEAGWPDRVVAPTSLTQCISTLRRKLEPFQDIQLKAVARRGYQLHISEQSHVKVVSLSDSDTIRAAFFDVSLLVKIAGALVLFGILIIFWYGCEYHQVLKITSQWKSDKDIELNIGGIRESAKVFYKNDTDQLHESKWQKHIAPKTNQLKGLKGFSGFALTNGSSYSFATCPGYTLNDCDGQGIINITMLTPEPAGINMESFIPLSKKMETRIRYNRVLIPEGDIGDIVEHHYHADVYFPIAGQKLIRADLSISLVYQGENTGQIYTTTCITDEDCITTPIKLKTRGTFNQYQQSIGDVDVDVFFTKIDQKEFIKPEHVTESAMRFYREVKRMDIQEEELVFFRVHTTENTAVWIMPFMSDLVAWSRYERVQF</sequence>
<dbReference type="PROSITE" id="PS51755">
    <property type="entry name" value="OMPR_PHOB"/>
    <property type="match status" value="1"/>
</dbReference>
<dbReference type="OrthoDB" id="5904978at2"/>
<dbReference type="Proteomes" id="UP000273778">
    <property type="component" value="Chromosome"/>
</dbReference>
<dbReference type="AlphaFoldDB" id="A0A3N4E5K6"/>
<dbReference type="EMBL" id="CP034073">
    <property type="protein sequence ID" value="AZG34845.1"/>
    <property type="molecule type" value="Genomic_DNA"/>
</dbReference>
<dbReference type="CDD" id="cd00383">
    <property type="entry name" value="trans_reg_C"/>
    <property type="match status" value="1"/>
</dbReference>
<protein>
    <submittedName>
        <fullName evidence="6">CadC family transcriptional regulator</fullName>
    </submittedName>
</protein>
<evidence type="ECO:0000313" key="8">
    <source>
        <dbReference type="Proteomes" id="UP000278855"/>
    </source>
</evidence>
<dbReference type="RefSeq" id="WP_124012493.1">
    <property type="nucleotide sequence ID" value="NZ_CP034073.1"/>
</dbReference>
<accession>A0A3N4E5K6</accession>
<reference evidence="6" key="3">
    <citation type="submission" date="2018-11" db="EMBL/GenBank/DDBJ databases">
        <authorList>
            <person name="Hwang Y.J."/>
            <person name="Hwang C.Y."/>
        </authorList>
    </citation>
    <scope>NUCLEOTIDE SEQUENCE</scope>
    <source>
        <strain evidence="6">R106</strain>
    </source>
</reference>
<evidence type="ECO:0000313" key="7">
    <source>
        <dbReference type="Proteomes" id="UP000273778"/>
    </source>
</evidence>
<evidence type="ECO:0000313" key="6">
    <source>
        <dbReference type="EMBL" id="RPA33363.1"/>
    </source>
</evidence>
<keyword evidence="3" id="KW-1133">Transmembrane helix</keyword>
<keyword evidence="7" id="KW-1185">Reference proteome</keyword>